<evidence type="ECO:0000313" key="2">
    <source>
        <dbReference type="Proteomes" id="UP000736787"/>
    </source>
</evidence>
<reference evidence="1" key="1">
    <citation type="submission" date="2018-10" db="EMBL/GenBank/DDBJ databases">
        <title>Effector identification in a new, highly contiguous assembly of the strawberry crown rot pathogen Phytophthora cactorum.</title>
        <authorList>
            <person name="Armitage A.D."/>
            <person name="Nellist C.F."/>
            <person name="Bates H."/>
            <person name="Vickerstaff R.J."/>
            <person name="Harrison R.J."/>
        </authorList>
    </citation>
    <scope>NUCLEOTIDE SEQUENCE</scope>
    <source>
        <strain evidence="1">4040</strain>
    </source>
</reference>
<gene>
    <name evidence="1" type="ORF">PC117_g1733</name>
</gene>
<dbReference type="Proteomes" id="UP000736787">
    <property type="component" value="Unassembled WGS sequence"/>
</dbReference>
<sequence>MLQLSELHALELFQGGYTIVQSTGVTVNLGLTVRGVTFRPRRHHCAMCAARLGG</sequence>
<protein>
    <submittedName>
        <fullName evidence="1">Uncharacterized protein</fullName>
    </submittedName>
</protein>
<name>A0A8T1EJQ6_9STRA</name>
<accession>A0A8T1EJQ6</accession>
<dbReference type="EMBL" id="RCMK01000021">
    <property type="protein sequence ID" value="KAG2953767.1"/>
    <property type="molecule type" value="Genomic_DNA"/>
</dbReference>
<comment type="caution">
    <text evidence="1">The sequence shown here is derived from an EMBL/GenBank/DDBJ whole genome shotgun (WGS) entry which is preliminary data.</text>
</comment>
<proteinExistence type="predicted"/>
<evidence type="ECO:0000313" key="1">
    <source>
        <dbReference type="EMBL" id="KAG2953767.1"/>
    </source>
</evidence>
<dbReference type="AlphaFoldDB" id="A0A8T1EJQ6"/>
<organism evidence="1 2">
    <name type="scientific">Phytophthora cactorum</name>
    <dbReference type="NCBI Taxonomy" id="29920"/>
    <lineage>
        <taxon>Eukaryota</taxon>
        <taxon>Sar</taxon>
        <taxon>Stramenopiles</taxon>
        <taxon>Oomycota</taxon>
        <taxon>Peronosporomycetes</taxon>
        <taxon>Peronosporales</taxon>
        <taxon>Peronosporaceae</taxon>
        <taxon>Phytophthora</taxon>
    </lineage>
</organism>